<evidence type="ECO:0000313" key="1">
    <source>
        <dbReference type="EMBL" id="CAB4152736.1"/>
    </source>
</evidence>
<sequence length="416" mass="43799">MANTININVSKTDLGLNNVNNTSDLNKPISTATQTALNACETKATAYNSDLLFRFDQKTFHATPTAGTGFNPLTGNIGVNIGVESSMLINMTSVMLHNDSVEPTFASEFTKSADSLPYITGQDNYIYATLINKSPLRIIYQIKRGGTNLFGTFLTTDLKGANNGVAELDSNGKVPSGQLPSYVDDVLEYANLSAFPVTGESGKIYIALDTNLTYRWGGSTYVEISPSLALGETSASAYRGDRGKTAYDHSQLTSGNPHGVTKSDVGLSNVVNSDTTTTSNITDSSNKRFVTDAQLTVIGNTSGNNTGDQDLSGYATKNITLGHKTASYTLVATDNGKMIEMNVASANTLTINASLFSAGNQILISQYGAGQTTITAGAGVTLRSSGGKLKTSAQYSLVTIVAISSTEFYVAGDLTA</sequence>
<gene>
    <name evidence="1" type="ORF">UFOVP603_23</name>
</gene>
<accession>A0A6J5N5Y9</accession>
<protein>
    <submittedName>
        <fullName evidence="1">Uncharacterized protein</fullName>
    </submittedName>
</protein>
<proteinExistence type="predicted"/>
<organism evidence="1">
    <name type="scientific">uncultured Caudovirales phage</name>
    <dbReference type="NCBI Taxonomy" id="2100421"/>
    <lineage>
        <taxon>Viruses</taxon>
        <taxon>Duplodnaviria</taxon>
        <taxon>Heunggongvirae</taxon>
        <taxon>Uroviricota</taxon>
        <taxon>Caudoviricetes</taxon>
        <taxon>Peduoviridae</taxon>
        <taxon>Maltschvirus</taxon>
        <taxon>Maltschvirus maltsch</taxon>
    </lineage>
</organism>
<dbReference type="EMBL" id="LR796578">
    <property type="protein sequence ID" value="CAB4152736.1"/>
    <property type="molecule type" value="Genomic_DNA"/>
</dbReference>
<reference evidence="1" key="1">
    <citation type="submission" date="2020-04" db="EMBL/GenBank/DDBJ databases">
        <authorList>
            <person name="Chiriac C."/>
            <person name="Salcher M."/>
            <person name="Ghai R."/>
            <person name="Kavagutti S V."/>
        </authorList>
    </citation>
    <scope>NUCLEOTIDE SEQUENCE</scope>
</reference>
<name>A0A6J5N5Y9_9CAUD</name>